<dbReference type="PIRSF" id="PIRSF016184">
    <property type="entry name" value="PhzC_PhzF"/>
    <property type="match status" value="1"/>
</dbReference>
<feature type="active site" evidence="3">
    <location>
        <position position="51"/>
    </location>
</feature>
<evidence type="ECO:0000256" key="2">
    <source>
        <dbReference type="ARBA" id="ARBA00023235"/>
    </source>
</evidence>
<dbReference type="GO" id="GO:0016853">
    <property type="term" value="F:isomerase activity"/>
    <property type="evidence" value="ECO:0007669"/>
    <property type="project" value="UniProtKB-KW"/>
</dbReference>
<proteinExistence type="inferred from homology"/>
<dbReference type="PANTHER" id="PTHR13774">
    <property type="entry name" value="PHENAZINE BIOSYNTHESIS PROTEIN"/>
    <property type="match status" value="1"/>
</dbReference>
<organism evidence="4 5">
    <name type="scientific">Rhodotorula taiwanensis</name>
    <dbReference type="NCBI Taxonomy" id="741276"/>
    <lineage>
        <taxon>Eukaryota</taxon>
        <taxon>Fungi</taxon>
        <taxon>Dikarya</taxon>
        <taxon>Basidiomycota</taxon>
        <taxon>Pucciniomycotina</taxon>
        <taxon>Microbotryomycetes</taxon>
        <taxon>Sporidiobolales</taxon>
        <taxon>Sporidiobolaceae</taxon>
        <taxon>Rhodotorula</taxon>
    </lineage>
</organism>
<evidence type="ECO:0000256" key="1">
    <source>
        <dbReference type="ARBA" id="ARBA00008270"/>
    </source>
</evidence>
<evidence type="ECO:0000313" key="5">
    <source>
        <dbReference type="Proteomes" id="UP000237144"/>
    </source>
</evidence>
<dbReference type="GO" id="GO:0005737">
    <property type="term" value="C:cytoplasm"/>
    <property type="evidence" value="ECO:0007669"/>
    <property type="project" value="TreeGrafter"/>
</dbReference>
<dbReference type="Pfam" id="PF02567">
    <property type="entry name" value="PhzC-PhzF"/>
    <property type="match status" value="1"/>
</dbReference>
<dbReference type="EMBL" id="PJQD01000022">
    <property type="protein sequence ID" value="POY74695.1"/>
    <property type="molecule type" value="Genomic_DNA"/>
</dbReference>
<reference evidence="4 5" key="1">
    <citation type="journal article" date="2018" name="Front. Microbiol.">
        <title>Prospects for Fungal Bioremediation of Acidic Radioactive Waste Sites: Characterization and Genome Sequence of Rhodotorula taiwanensis MD1149.</title>
        <authorList>
            <person name="Tkavc R."/>
            <person name="Matrosova V.Y."/>
            <person name="Grichenko O.E."/>
            <person name="Gostincar C."/>
            <person name="Volpe R.P."/>
            <person name="Klimenkova P."/>
            <person name="Gaidamakova E.K."/>
            <person name="Zhou C.E."/>
            <person name="Stewart B.J."/>
            <person name="Lyman M.G."/>
            <person name="Malfatti S.A."/>
            <person name="Rubinfeld B."/>
            <person name="Courtot M."/>
            <person name="Singh J."/>
            <person name="Dalgard C.L."/>
            <person name="Hamilton T."/>
            <person name="Frey K.G."/>
            <person name="Gunde-Cimerman N."/>
            <person name="Dugan L."/>
            <person name="Daly M.J."/>
        </authorList>
    </citation>
    <scope>NUCLEOTIDE SEQUENCE [LARGE SCALE GENOMIC DNA]</scope>
    <source>
        <strain evidence="4 5">MD1149</strain>
    </source>
</reference>
<dbReference type="NCBIfam" id="TIGR00654">
    <property type="entry name" value="PhzF_family"/>
    <property type="match status" value="1"/>
</dbReference>
<keyword evidence="5" id="KW-1185">Reference proteome</keyword>
<name>A0A2S5BD37_9BASI</name>
<dbReference type="SUPFAM" id="SSF54506">
    <property type="entry name" value="Diaminopimelate epimerase-like"/>
    <property type="match status" value="1"/>
</dbReference>
<dbReference type="Proteomes" id="UP000237144">
    <property type="component" value="Unassembled WGS sequence"/>
</dbReference>
<protein>
    <submittedName>
        <fullName evidence="4">Uncharacterized protein</fullName>
    </submittedName>
</protein>
<dbReference type="InterPro" id="IPR003719">
    <property type="entry name" value="Phenazine_PhzF-like"/>
</dbReference>
<evidence type="ECO:0000313" key="4">
    <source>
        <dbReference type="EMBL" id="POY74695.1"/>
    </source>
</evidence>
<accession>A0A2S5BD37</accession>
<dbReference type="STRING" id="741276.A0A2S5BD37"/>
<comment type="caution">
    <text evidence="4">The sequence shown here is derived from an EMBL/GenBank/DDBJ whole genome shotgun (WGS) entry which is preliminary data.</text>
</comment>
<sequence length="309" mass="33752">MPRQIAFTTVDAFSSTPFGGNPAAVIIWPDAALAQDDALAQNIAAEFNLSETAFGLKLEGGTDKQPRYELRWRTPTREVNLCGHATLATAHTLFTSHHPDAESIAFQSRSSGTLIARRIPDASGRTERIALDFPVSPLVTLEDGHRRRPKILETVAEAIRDFDPSRVLRVAWSDVREAAIVELEAGVDLEKLSVDPTPLPQLGRQLILTCPAPAESGSDIYSRVFAPASGVPEDPVTGAAHTALAPFWLLDKHSISRLPDPTRAHDTSVLRAKQVSRRGGELIVKLEEKNKRVELQGSARRVMRGVLEL</sequence>
<gene>
    <name evidence="4" type="ORF">BMF94_2170</name>
</gene>
<keyword evidence="2" id="KW-0413">Isomerase</keyword>
<evidence type="ECO:0000256" key="3">
    <source>
        <dbReference type="PIRSR" id="PIRSR016184-1"/>
    </source>
</evidence>
<dbReference type="PANTHER" id="PTHR13774:SF17">
    <property type="entry name" value="PHENAZINE BIOSYNTHESIS-LIKE DOMAIN-CONTAINING PROTEIN"/>
    <property type="match status" value="1"/>
</dbReference>
<dbReference type="AlphaFoldDB" id="A0A2S5BD37"/>
<comment type="similarity">
    <text evidence="1">Belongs to the PhzF family.</text>
</comment>
<dbReference type="Gene3D" id="3.10.310.10">
    <property type="entry name" value="Diaminopimelate Epimerase, Chain A, domain 1"/>
    <property type="match status" value="2"/>
</dbReference>
<dbReference type="OrthoDB" id="75169at2759"/>